<dbReference type="EMBL" id="CAJPVJ010049659">
    <property type="protein sequence ID" value="CAG2182968.1"/>
    <property type="molecule type" value="Genomic_DNA"/>
</dbReference>
<dbReference type="AlphaFoldDB" id="A0A7R9R0Y6"/>
<evidence type="ECO:0000313" key="8">
    <source>
        <dbReference type="EMBL" id="CAD7665832.1"/>
    </source>
</evidence>
<evidence type="ECO:0000256" key="1">
    <source>
        <dbReference type="ARBA" id="ARBA00004370"/>
    </source>
</evidence>
<feature type="non-terminal residue" evidence="8">
    <location>
        <position position="173"/>
    </location>
</feature>
<dbReference type="Pfam" id="PF01130">
    <property type="entry name" value="CD36"/>
    <property type="match status" value="1"/>
</dbReference>
<evidence type="ECO:0000256" key="2">
    <source>
        <dbReference type="ARBA" id="ARBA00010532"/>
    </source>
</evidence>
<keyword evidence="3 7" id="KW-0812">Transmembrane</keyword>
<keyword evidence="6" id="KW-0325">Glycoprotein</keyword>
<reference evidence="8" key="1">
    <citation type="submission" date="2020-11" db="EMBL/GenBank/DDBJ databases">
        <authorList>
            <person name="Tran Van P."/>
        </authorList>
    </citation>
    <scope>NUCLEOTIDE SEQUENCE</scope>
</reference>
<feature type="non-terminal residue" evidence="8">
    <location>
        <position position="1"/>
    </location>
</feature>
<dbReference type="GO" id="GO:0005737">
    <property type="term" value="C:cytoplasm"/>
    <property type="evidence" value="ECO:0007669"/>
    <property type="project" value="TreeGrafter"/>
</dbReference>
<keyword evidence="5 7" id="KW-0472">Membrane</keyword>
<evidence type="ECO:0000256" key="3">
    <source>
        <dbReference type="ARBA" id="ARBA00022692"/>
    </source>
</evidence>
<evidence type="ECO:0008006" key="10">
    <source>
        <dbReference type="Google" id="ProtNLM"/>
    </source>
</evidence>
<comment type="similarity">
    <text evidence="2">Belongs to the CD36 family.</text>
</comment>
<organism evidence="8">
    <name type="scientific">Oppiella nova</name>
    <dbReference type="NCBI Taxonomy" id="334625"/>
    <lineage>
        <taxon>Eukaryota</taxon>
        <taxon>Metazoa</taxon>
        <taxon>Ecdysozoa</taxon>
        <taxon>Arthropoda</taxon>
        <taxon>Chelicerata</taxon>
        <taxon>Arachnida</taxon>
        <taxon>Acari</taxon>
        <taxon>Acariformes</taxon>
        <taxon>Sarcoptiformes</taxon>
        <taxon>Oribatida</taxon>
        <taxon>Brachypylina</taxon>
        <taxon>Oppioidea</taxon>
        <taxon>Oppiidae</taxon>
        <taxon>Oppiella</taxon>
    </lineage>
</organism>
<dbReference type="InterPro" id="IPR002159">
    <property type="entry name" value="CD36_fam"/>
</dbReference>
<name>A0A7R9R0Y6_9ACAR</name>
<evidence type="ECO:0000256" key="5">
    <source>
        <dbReference type="ARBA" id="ARBA00023136"/>
    </source>
</evidence>
<evidence type="ECO:0000256" key="6">
    <source>
        <dbReference type="ARBA" id="ARBA00023180"/>
    </source>
</evidence>
<sequence length="173" mass="19242">FGAAKHFPQNSCYCLRKDVNDCDKDGLLELSHCLRQTGGAPVVLSWPYFMDADRRLRDDNMRLRGALPLTFDNYGTFLDIEPTTGAPLNAVKRMQLNVRIGHSEAIKQLNATRKGKDFLVPVLWVEQSGALDDKFAEMFKSQLINTKRAVTAVSVGLIVVGVLALVIAVYLVF</sequence>
<evidence type="ECO:0000256" key="4">
    <source>
        <dbReference type="ARBA" id="ARBA00022989"/>
    </source>
</evidence>
<dbReference type="Proteomes" id="UP000728032">
    <property type="component" value="Unassembled WGS sequence"/>
</dbReference>
<keyword evidence="9" id="KW-1185">Reference proteome</keyword>
<evidence type="ECO:0000313" key="9">
    <source>
        <dbReference type="Proteomes" id="UP000728032"/>
    </source>
</evidence>
<evidence type="ECO:0000256" key="7">
    <source>
        <dbReference type="SAM" id="Phobius"/>
    </source>
</evidence>
<gene>
    <name evidence="8" type="ORF">ONB1V03_LOCUS22389</name>
</gene>
<keyword evidence="4 7" id="KW-1133">Transmembrane helix</keyword>
<dbReference type="GO" id="GO:0016020">
    <property type="term" value="C:membrane"/>
    <property type="evidence" value="ECO:0007669"/>
    <property type="project" value="UniProtKB-SubCell"/>
</dbReference>
<comment type="subcellular location">
    <subcellularLocation>
        <location evidence="1">Membrane</location>
    </subcellularLocation>
</comment>
<feature type="transmembrane region" description="Helical" evidence="7">
    <location>
        <begin position="149"/>
        <end position="172"/>
    </location>
</feature>
<protein>
    <recommendedName>
        <fullName evidence="10">Sensory neuron membrane protein 1</fullName>
    </recommendedName>
</protein>
<dbReference type="EMBL" id="OC964484">
    <property type="protein sequence ID" value="CAD7665832.1"/>
    <property type="molecule type" value="Genomic_DNA"/>
</dbReference>
<dbReference type="PANTHER" id="PTHR11923">
    <property type="entry name" value="SCAVENGER RECEPTOR CLASS B TYPE-1 SR-B1"/>
    <property type="match status" value="1"/>
</dbReference>
<dbReference type="OrthoDB" id="18585at2759"/>
<proteinExistence type="inferred from homology"/>
<dbReference type="GO" id="GO:0005044">
    <property type="term" value="F:scavenger receptor activity"/>
    <property type="evidence" value="ECO:0007669"/>
    <property type="project" value="TreeGrafter"/>
</dbReference>
<dbReference type="PANTHER" id="PTHR11923:SF51">
    <property type="entry name" value="LYSOSOME MEMBRANE PROTEIN 2"/>
    <property type="match status" value="1"/>
</dbReference>
<accession>A0A7R9R0Y6</accession>